<comment type="caution">
    <text evidence="5">The sequence shown here is derived from an EMBL/GenBank/DDBJ whole genome shotgun (WGS) entry which is preliminary data.</text>
</comment>
<dbReference type="SMART" id="SM00753">
    <property type="entry name" value="PAM"/>
    <property type="match status" value="1"/>
</dbReference>
<evidence type="ECO:0000313" key="6">
    <source>
        <dbReference type="Proteomes" id="UP001157974"/>
    </source>
</evidence>
<evidence type="ECO:0000313" key="5">
    <source>
        <dbReference type="EMBL" id="KAJ8907245.1"/>
    </source>
</evidence>
<feature type="compositionally biased region" description="Acidic residues" evidence="3">
    <location>
        <begin position="486"/>
        <end position="496"/>
    </location>
</feature>
<reference evidence="5 6" key="1">
    <citation type="journal article" date="2023" name="Nat. Commun.">
        <title>Origin of minicircular mitochondrial genomes in red algae.</title>
        <authorList>
            <person name="Lee Y."/>
            <person name="Cho C.H."/>
            <person name="Lee Y.M."/>
            <person name="Park S.I."/>
            <person name="Yang J.H."/>
            <person name="West J.A."/>
            <person name="Bhattacharya D."/>
            <person name="Yoon H.S."/>
        </authorList>
    </citation>
    <scope>NUCLEOTIDE SEQUENCE [LARGE SCALE GENOMIC DNA]</scope>
    <source>
        <strain evidence="5 6">CCMP1338</strain>
        <tissue evidence="5">Whole cell</tissue>
    </source>
</reference>
<dbReference type="Pfam" id="PF01399">
    <property type="entry name" value="PCI"/>
    <property type="match status" value="1"/>
</dbReference>
<dbReference type="SMART" id="SM00088">
    <property type="entry name" value="PINT"/>
    <property type="match status" value="1"/>
</dbReference>
<name>A0AAV8UXC2_9RHOD</name>
<dbReference type="SUPFAM" id="SSF46785">
    <property type="entry name" value="Winged helix' DNA-binding domain"/>
    <property type="match status" value="1"/>
</dbReference>
<dbReference type="GO" id="GO:0006511">
    <property type="term" value="P:ubiquitin-dependent protein catabolic process"/>
    <property type="evidence" value="ECO:0007669"/>
    <property type="project" value="TreeGrafter"/>
</dbReference>
<proteinExistence type="inferred from homology"/>
<dbReference type="Gene3D" id="1.25.40.570">
    <property type="match status" value="1"/>
</dbReference>
<dbReference type="GO" id="GO:0008541">
    <property type="term" value="C:proteasome regulatory particle, lid subcomplex"/>
    <property type="evidence" value="ECO:0007669"/>
    <property type="project" value="TreeGrafter"/>
</dbReference>
<dbReference type="PANTHER" id="PTHR10758:SF2">
    <property type="entry name" value="26S PROTEASOME NON-ATPASE REGULATORY SUBUNIT 3"/>
    <property type="match status" value="1"/>
</dbReference>
<keyword evidence="6" id="KW-1185">Reference proteome</keyword>
<dbReference type="Proteomes" id="UP001157974">
    <property type="component" value="Unassembled WGS sequence"/>
</dbReference>
<dbReference type="EMBL" id="JAMWBK010000003">
    <property type="protein sequence ID" value="KAJ8907245.1"/>
    <property type="molecule type" value="Genomic_DNA"/>
</dbReference>
<dbReference type="InterPro" id="IPR000717">
    <property type="entry name" value="PCI_dom"/>
</dbReference>
<dbReference type="InterPro" id="IPR013586">
    <property type="entry name" value="PSMD3_C"/>
</dbReference>
<gene>
    <name evidence="5" type="ORF">NDN08_003726</name>
</gene>
<protein>
    <recommendedName>
        <fullName evidence="4">PCI domain-containing protein</fullName>
    </recommendedName>
</protein>
<feature type="region of interest" description="Disordered" evidence="3">
    <location>
        <begin position="462"/>
        <end position="496"/>
    </location>
</feature>
<organism evidence="5 6">
    <name type="scientific">Rhodosorus marinus</name>
    <dbReference type="NCBI Taxonomy" id="101924"/>
    <lineage>
        <taxon>Eukaryota</taxon>
        <taxon>Rhodophyta</taxon>
        <taxon>Stylonematophyceae</taxon>
        <taxon>Stylonematales</taxon>
        <taxon>Stylonemataceae</taxon>
        <taxon>Rhodosorus</taxon>
    </lineage>
</organism>
<comment type="similarity">
    <text evidence="1">Belongs to the proteasome subunit S3 family.</text>
</comment>
<dbReference type="GO" id="GO:0030234">
    <property type="term" value="F:enzyme regulator activity"/>
    <property type="evidence" value="ECO:0007669"/>
    <property type="project" value="InterPro"/>
</dbReference>
<evidence type="ECO:0000259" key="4">
    <source>
        <dbReference type="PROSITE" id="PS50250"/>
    </source>
</evidence>
<dbReference type="InterPro" id="IPR036390">
    <property type="entry name" value="WH_DNA-bd_sf"/>
</dbReference>
<dbReference type="Pfam" id="PF08375">
    <property type="entry name" value="Rpn3_C"/>
    <property type="match status" value="1"/>
</dbReference>
<feature type="compositionally biased region" description="Basic and acidic residues" evidence="3">
    <location>
        <begin position="475"/>
        <end position="485"/>
    </location>
</feature>
<evidence type="ECO:0000256" key="3">
    <source>
        <dbReference type="SAM" id="MobiDB-lite"/>
    </source>
</evidence>
<dbReference type="Pfam" id="PF25573">
    <property type="entry name" value="TPR_PSMD3_N"/>
    <property type="match status" value="1"/>
</dbReference>
<dbReference type="AlphaFoldDB" id="A0AAV8UXC2"/>
<sequence length="496" mass="56506">MSASAIVENVKENGIPEPNGGIALNGSNKHDLLVAELRKNVEVIDLAVGTKDSRLQSRILRQTRIIRPKLTSAALGAVVKRTLSKEESSFFSKYLFENGVAMEMDTTADKKSPDSSASMTTVPEVSAYLQLLCVAMLIDNKNLEKAVEASTELIEFVSKFKSRTMDDIGSRAFFFYARAHELTNNLAVIRPRLLTAYRTSVLRHDPTGQAMLLNLLLRNYIHYKLYDQADKLVQRTEFPETRSNNQLARFMYFDGRIKAIQLDYTDAFESLQQALRKAPQGTALGFRIIVQKFMFIVQMLTGDIPDRAAFRQQYMEKALGPYLELTKSVRVGDLSLFKDVVEKYRHVFMRDETMSLITRLRQNVIKTGLRKINASYSRISLDDICTRLGLESRERAEGVVAKAIRDEVIDAVIDYKTMSMRSKDNVNTYTTVEPANAYHSRIEFCLNIYSGAIRAMRFPDATEDEANTEARRKRLKEEQELAKTLEEDEEDLEDDF</sequence>
<evidence type="ECO:0000256" key="1">
    <source>
        <dbReference type="ARBA" id="ARBA00007912"/>
    </source>
</evidence>
<accession>A0AAV8UXC2</accession>
<dbReference type="PANTHER" id="PTHR10758">
    <property type="entry name" value="26S PROTEASOME NON-ATPASE REGULATORY SUBUNIT 3/COP9 SIGNALOSOME COMPLEX SUBUNIT 3"/>
    <property type="match status" value="1"/>
</dbReference>
<feature type="domain" description="PCI" evidence="4">
    <location>
        <begin position="248"/>
        <end position="427"/>
    </location>
</feature>
<keyword evidence="2" id="KW-0647">Proteasome</keyword>
<dbReference type="InterPro" id="IPR057985">
    <property type="entry name" value="TPR_PSMD3_N"/>
</dbReference>
<evidence type="ECO:0000256" key="2">
    <source>
        <dbReference type="ARBA" id="ARBA00022942"/>
    </source>
</evidence>
<dbReference type="GO" id="GO:0042176">
    <property type="term" value="P:regulation of protein catabolic process"/>
    <property type="evidence" value="ECO:0007669"/>
    <property type="project" value="InterPro"/>
</dbReference>
<dbReference type="InterPro" id="IPR050756">
    <property type="entry name" value="CSN3"/>
</dbReference>
<dbReference type="PROSITE" id="PS50250">
    <property type="entry name" value="PCI"/>
    <property type="match status" value="1"/>
</dbReference>